<evidence type="ECO:0000256" key="1">
    <source>
        <dbReference type="ARBA" id="ARBA00004236"/>
    </source>
</evidence>
<dbReference type="NCBIfam" id="TIGR04283">
    <property type="entry name" value="glyco_like_mftF"/>
    <property type="match status" value="1"/>
</dbReference>
<feature type="domain" description="Glycosyltransferase 2-like" evidence="6">
    <location>
        <begin position="3"/>
        <end position="110"/>
    </location>
</feature>
<dbReference type="Proteomes" id="UP000239504">
    <property type="component" value="Unassembled WGS sequence"/>
</dbReference>
<dbReference type="PANTHER" id="PTHR43646">
    <property type="entry name" value="GLYCOSYLTRANSFERASE"/>
    <property type="match status" value="1"/>
</dbReference>
<dbReference type="InterPro" id="IPR001173">
    <property type="entry name" value="Glyco_trans_2-like"/>
</dbReference>
<dbReference type="AlphaFoldDB" id="A0A2S7K5G2"/>
<organism evidence="7 8">
    <name type="scientific">Hyphococcus luteus</name>
    <dbReference type="NCBI Taxonomy" id="2058213"/>
    <lineage>
        <taxon>Bacteria</taxon>
        <taxon>Pseudomonadati</taxon>
        <taxon>Pseudomonadota</taxon>
        <taxon>Alphaproteobacteria</taxon>
        <taxon>Parvularculales</taxon>
        <taxon>Parvularculaceae</taxon>
        <taxon>Hyphococcus</taxon>
    </lineage>
</organism>
<dbReference type="SUPFAM" id="SSF53448">
    <property type="entry name" value="Nucleotide-diphospho-sugar transferases"/>
    <property type="match status" value="1"/>
</dbReference>
<keyword evidence="2" id="KW-1003">Cell membrane</keyword>
<keyword evidence="5" id="KW-0472">Membrane</keyword>
<dbReference type="InterPro" id="IPR026461">
    <property type="entry name" value="Trfase_2_rSAM/seldom_assoc"/>
</dbReference>
<comment type="caution">
    <text evidence="7">The sequence shown here is derived from an EMBL/GenBank/DDBJ whole genome shotgun (WGS) entry which is preliminary data.</text>
</comment>
<evidence type="ECO:0000313" key="7">
    <source>
        <dbReference type="EMBL" id="PQA87732.1"/>
    </source>
</evidence>
<evidence type="ECO:0000256" key="2">
    <source>
        <dbReference type="ARBA" id="ARBA00022475"/>
    </source>
</evidence>
<dbReference type="Pfam" id="PF00535">
    <property type="entry name" value="Glycos_transf_2"/>
    <property type="match status" value="1"/>
</dbReference>
<dbReference type="InterPro" id="IPR029044">
    <property type="entry name" value="Nucleotide-diphossugar_trans"/>
</dbReference>
<dbReference type="GO" id="GO:0005886">
    <property type="term" value="C:plasma membrane"/>
    <property type="evidence" value="ECO:0007669"/>
    <property type="project" value="UniProtKB-SubCell"/>
</dbReference>
<accession>A0A2S7K5G2</accession>
<evidence type="ECO:0000256" key="4">
    <source>
        <dbReference type="ARBA" id="ARBA00022679"/>
    </source>
</evidence>
<dbReference type="CDD" id="cd02522">
    <property type="entry name" value="GT_2_like_a"/>
    <property type="match status" value="1"/>
</dbReference>
<dbReference type="PANTHER" id="PTHR43646:SF2">
    <property type="entry name" value="GLYCOSYLTRANSFERASE 2-LIKE DOMAIN-CONTAINING PROTEIN"/>
    <property type="match status" value="1"/>
</dbReference>
<gene>
    <name evidence="7" type="ORF">CW354_05055</name>
</gene>
<reference evidence="7 8" key="1">
    <citation type="submission" date="2017-12" db="EMBL/GenBank/DDBJ databases">
        <authorList>
            <person name="Hurst M.R.H."/>
        </authorList>
    </citation>
    <scope>NUCLEOTIDE SEQUENCE [LARGE SCALE GENOMIC DNA]</scope>
    <source>
        <strain evidence="7 8">SY-3-19</strain>
    </source>
</reference>
<keyword evidence="3" id="KW-0328">Glycosyltransferase</keyword>
<evidence type="ECO:0000259" key="6">
    <source>
        <dbReference type="Pfam" id="PF00535"/>
    </source>
</evidence>
<comment type="subcellular location">
    <subcellularLocation>
        <location evidence="1">Cell membrane</location>
    </subcellularLocation>
</comment>
<sequence length="228" mass="23884">MISVVIPALNAEARLAPCLDALVAPALDGLVKEVIVVDGGSSDKTGEIADGFGAKLMTAPPGRGGQLKAGAAAAKGDWLLFLHADTVLEEGWAAEAAAFIKDNPEGAAVFTLCFDAKGFAPALVAAGAMARTRVLKTPYGDQGLLVSKALYEALGGYADMPLMEDVEFIRQLTKAKGGGALIVLKAKAVTSAERYERDGYLRRVIKNLTILTRYFLGASPEALAKAYR</sequence>
<evidence type="ECO:0000256" key="5">
    <source>
        <dbReference type="ARBA" id="ARBA00023136"/>
    </source>
</evidence>
<name>A0A2S7K5G2_9PROT</name>
<keyword evidence="8" id="KW-1185">Reference proteome</keyword>
<protein>
    <submittedName>
        <fullName evidence="7">Glycosyl transferase</fullName>
    </submittedName>
</protein>
<proteinExistence type="predicted"/>
<dbReference type="OrthoDB" id="9811214at2"/>
<dbReference type="EMBL" id="PJCH01000005">
    <property type="protein sequence ID" value="PQA87732.1"/>
    <property type="molecule type" value="Genomic_DNA"/>
</dbReference>
<dbReference type="GO" id="GO:0016757">
    <property type="term" value="F:glycosyltransferase activity"/>
    <property type="evidence" value="ECO:0007669"/>
    <property type="project" value="UniProtKB-KW"/>
</dbReference>
<keyword evidence="4 7" id="KW-0808">Transferase</keyword>
<evidence type="ECO:0000313" key="8">
    <source>
        <dbReference type="Proteomes" id="UP000239504"/>
    </source>
</evidence>
<dbReference type="Gene3D" id="3.90.550.10">
    <property type="entry name" value="Spore Coat Polysaccharide Biosynthesis Protein SpsA, Chain A"/>
    <property type="match status" value="1"/>
</dbReference>
<evidence type="ECO:0000256" key="3">
    <source>
        <dbReference type="ARBA" id="ARBA00022676"/>
    </source>
</evidence>
<dbReference type="RefSeq" id="WP_104828976.1">
    <property type="nucleotide sequence ID" value="NZ_PJCH01000005.1"/>
</dbReference>